<dbReference type="SUPFAM" id="SSF51658">
    <property type="entry name" value="Xylose isomerase-like"/>
    <property type="match status" value="1"/>
</dbReference>
<name>A6DG25_9BACT</name>
<dbReference type="Pfam" id="PF01261">
    <property type="entry name" value="AP_endonuc_2"/>
    <property type="match status" value="1"/>
</dbReference>
<evidence type="ECO:0000259" key="1">
    <source>
        <dbReference type="Pfam" id="PF01261"/>
    </source>
</evidence>
<comment type="caution">
    <text evidence="2">The sequence shown here is derived from an EMBL/GenBank/DDBJ whole genome shotgun (WGS) entry which is preliminary data.</text>
</comment>
<organism evidence="2 3">
    <name type="scientific">Lentisphaera araneosa HTCC2155</name>
    <dbReference type="NCBI Taxonomy" id="313628"/>
    <lineage>
        <taxon>Bacteria</taxon>
        <taxon>Pseudomonadati</taxon>
        <taxon>Lentisphaerota</taxon>
        <taxon>Lentisphaeria</taxon>
        <taxon>Lentisphaerales</taxon>
        <taxon>Lentisphaeraceae</taxon>
        <taxon>Lentisphaera</taxon>
    </lineage>
</organism>
<gene>
    <name evidence="2" type="ORF">LNTAR_22169</name>
</gene>
<keyword evidence="3" id="KW-1185">Reference proteome</keyword>
<dbReference type="InterPro" id="IPR013022">
    <property type="entry name" value="Xyl_isomerase-like_TIM-brl"/>
</dbReference>
<dbReference type="Gene3D" id="3.20.20.150">
    <property type="entry name" value="Divalent-metal-dependent TIM barrel enzymes"/>
    <property type="match status" value="1"/>
</dbReference>
<protein>
    <recommendedName>
        <fullName evidence="1">Xylose isomerase-like TIM barrel domain-containing protein</fullName>
    </recommendedName>
</protein>
<dbReference type="STRING" id="313628.LNTAR_22169"/>
<sequence length="358" mass="40710">MYPDLPDLNQLPNELKQVAQRRKISNLLLNFLDFYISEEAFCELHKNDFEHCNLPETIQDLKFYGYEISMPESAAQYRSEVFPLLMDVHAKAGYYGVQVPAGGIAFDQEGELTEEAVALVKQQVKIIKNAGLAISTVGGSWDADWTQCIKPQAQAAKLMGSKFLYGPFSTPFLLFPENCYGEAAVKWLKQQHNNFHQTFKKEIGPYLKSLGVIMCEEPLQRFERMPAHLKECTELALREGMEQFSVMIDTCHEFADGAGPEAFRIYVKQLAVAGKLNGAHISALHRGKIYESWFNQQFFNEFFGPLFEQGFEGEIAIETFDATQPVVEVAKVNREKFKHPIGVLINQLHYACEMIKDL</sequence>
<reference evidence="2 3" key="1">
    <citation type="journal article" date="2010" name="J. Bacteriol.">
        <title>Genome sequence of Lentisphaera araneosa HTCC2155T, the type species of the order Lentisphaerales in the phylum Lentisphaerae.</title>
        <authorList>
            <person name="Thrash J.C."/>
            <person name="Cho J.C."/>
            <person name="Vergin K.L."/>
            <person name="Morris R.M."/>
            <person name="Giovannoni S.J."/>
        </authorList>
    </citation>
    <scope>NUCLEOTIDE SEQUENCE [LARGE SCALE GENOMIC DNA]</scope>
    <source>
        <strain evidence="2 3">HTCC2155</strain>
    </source>
</reference>
<proteinExistence type="predicted"/>
<dbReference type="eggNOG" id="COG1082">
    <property type="taxonomic scope" value="Bacteria"/>
</dbReference>
<dbReference type="EMBL" id="ABCK01000002">
    <property type="protein sequence ID" value="EDM29142.1"/>
    <property type="molecule type" value="Genomic_DNA"/>
</dbReference>
<dbReference type="InterPro" id="IPR036237">
    <property type="entry name" value="Xyl_isomerase-like_sf"/>
</dbReference>
<dbReference type="AlphaFoldDB" id="A6DG25"/>
<dbReference type="Proteomes" id="UP000004947">
    <property type="component" value="Unassembled WGS sequence"/>
</dbReference>
<evidence type="ECO:0000313" key="2">
    <source>
        <dbReference type="EMBL" id="EDM29142.1"/>
    </source>
</evidence>
<feature type="domain" description="Xylose isomerase-like TIM barrel" evidence="1">
    <location>
        <begin position="90"/>
        <end position="327"/>
    </location>
</feature>
<accession>A6DG25</accession>
<dbReference type="OrthoDB" id="3967277at2"/>
<evidence type="ECO:0000313" key="3">
    <source>
        <dbReference type="Proteomes" id="UP000004947"/>
    </source>
</evidence>